<reference evidence="7 8" key="1">
    <citation type="journal article" date="2019" name="Nat. Med.">
        <title>A library of human gut bacterial isolates paired with longitudinal multiomics data enables mechanistic microbiome research.</title>
        <authorList>
            <person name="Poyet M."/>
            <person name="Groussin M."/>
            <person name="Gibbons S.M."/>
            <person name="Avila-Pacheco J."/>
            <person name="Jiang X."/>
            <person name="Kearney S.M."/>
            <person name="Perrotta A.R."/>
            <person name="Berdy B."/>
            <person name="Zhao S."/>
            <person name="Lieberman T.D."/>
            <person name="Swanson P.K."/>
            <person name="Smith M."/>
            <person name="Roesemann S."/>
            <person name="Alexander J.E."/>
            <person name="Rich S.A."/>
            <person name="Livny J."/>
            <person name="Vlamakis H."/>
            <person name="Clish C."/>
            <person name="Bullock K."/>
            <person name="Deik A."/>
            <person name="Scott J."/>
            <person name="Pierce K.A."/>
            <person name="Xavier R.J."/>
            <person name="Alm E.J."/>
        </authorList>
    </citation>
    <scope>NUCLEOTIDE SEQUENCE [LARGE SCALE GENOMIC DNA]</scope>
    <source>
        <strain evidence="7 8">BIOML-A1</strain>
    </source>
</reference>
<dbReference type="RefSeq" id="WP_161206380.1">
    <property type="nucleotide sequence ID" value="NZ_JAAIUS010000010.1"/>
</dbReference>
<dbReference type="PANTHER" id="PTHR30417">
    <property type="entry name" value="N-ACETYLMURAMOYL-L-ALANINE AMIDASE AMID"/>
    <property type="match status" value="1"/>
</dbReference>
<dbReference type="Pfam" id="PF01832">
    <property type="entry name" value="Glucosaminidase"/>
    <property type="match status" value="1"/>
</dbReference>
<evidence type="ECO:0000256" key="5">
    <source>
        <dbReference type="ARBA" id="ARBA00023316"/>
    </source>
</evidence>
<proteinExistence type="inferred from homology"/>
<feature type="domain" description="N-acetylmuramoyl-L-alanine amidase" evidence="6">
    <location>
        <begin position="185"/>
        <end position="330"/>
    </location>
</feature>
<dbReference type="EMBL" id="WWVW01000027">
    <property type="protein sequence ID" value="MZL78379.1"/>
    <property type="molecule type" value="Genomic_DNA"/>
</dbReference>
<evidence type="ECO:0000256" key="4">
    <source>
        <dbReference type="ARBA" id="ARBA00022801"/>
    </source>
</evidence>
<evidence type="ECO:0000256" key="1">
    <source>
        <dbReference type="ARBA" id="ARBA00001561"/>
    </source>
</evidence>
<gene>
    <name evidence="7" type="ORF">GT718_13645</name>
</gene>
<keyword evidence="4" id="KW-0378">Hydrolase</keyword>
<dbReference type="Pfam" id="PF01471">
    <property type="entry name" value="PG_binding_1"/>
    <property type="match status" value="1"/>
</dbReference>
<name>A0ABW9X825_9FIRM</name>
<keyword evidence="8" id="KW-1185">Reference proteome</keyword>
<comment type="similarity">
    <text evidence="2">Belongs to the N-acetylmuramoyl-L-alanine amidase 2 family.</text>
</comment>
<evidence type="ECO:0000259" key="6">
    <source>
        <dbReference type="SMART" id="SM00644"/>
    </source>
</evidence>
<dbReference type="EC" id="3.5.1.28" evidence="3"/>
<dbReference type="Gene3D" id="3.40.80.10">
    <property type="entry name" value="Peptidoglycan recognition protein-like"/>
    <property type="match status" value="1"/>
</dbReference>
<accession>A0ABW9X825</accession>
<organism evidence="7 8">
    <name type="scientific">Blautia massiliensis</name>
    <name type="common">ex Durand et al. 2017</name>
    <dbReference type="NCBI Taxonomy" id="1737424"/>
    <lineage>
        <taxon>Bacteria</taxon>
        <taxon>Bacillati</taxon>
        <taxon>Bacillota</taxon>
        <taxon>Clostridia</taxon>
        <taxon>Lachnospirales</taxon>
        <taxon>Lachnospiraceae</taxon>
        <taxon>Blautia</taxon>
    </lineage>
</organism>
<dbReference type="Gene3D" id="1.10.530.10">
    <property type="match status" value="1"/>
</dbReference>
<dbReference type="InterPro" id="IPR036505">
    <property type="entry name" value="Amidase/PGRP_sf"/>
</dbReference>
<dbReference type="Proteomes" id="UP000452293">
    <property type="component" value="Unassembled WGS sequence"/>
</dbReference>
<dbReference type="InterPro" id="IPR036366">
    <property type="entry name" value="PGBDSf"/>
</dbReference>
<sequence length="473" mass="52359">MLKIMGKSQASIEQMRTYIKEVNPQVPDSVVKMIPLYIAEGTVEGVRGDIAFAQSCLETGDFTFFNSAVTFNQNNFCGLGVTKTGMKGNSFKTPAEGIRAQIQHLQAYASTDKLQNRCVDPRYTYVNRGCAEYVEHLGTHENPKSQGWASGQNYGQKIINILNSILSIKTEKENDIMNINTSFISNNNSYAGQTPVYIVIHNTDNYAKGANAKAHAKAQHDGNFKGYSAHVFVDDTEAYQALPYDRGAWHVGVNYGGRLFGTVNNRNAVGIEMCVQEGYNYEKAFQNTVQVCKQIMKQLGIPSDRVVQHYDVCAKNCPSAIRAKGDWNRFKQLIGAKTTTATVDKYYRTRKSWADSKSQIGAYKSLENAKKEWKEGYTIYDWNGKAVYPVEKTSAITLTKEIKVQLPVIKKGSSGAAVSSLQAVLGVEVDGSFGNDTETSLKVFQKNVAITADGSCGTDTWTKVFEHMKANTK</sequence>
<dbReference type="Gene3D" id="1.10.101.10">
    <property type="entry name" value="PGBD-like superfamily/PGBD"/>
    <property type="match status" value="1"/>
</dbReference>
<evidence type="ECO:0000256" key="3">
    <source>
        <dbReference type="ARBA" id="ARBA00011901"/>
    </source>
</evidence>
<dbReference type="InterPro" id="IPR002477">
    <property type="entry name" value="Peptidoglycan-bd-like"/>
</dbReference>
<dbReference type="CDD" id="cd06583">
    <property type="entry name" value="PGRP"/>
    <property type="match status" value="1"/>
</dbReference>
<keyword evidence="5" id="KW-0961">Cell wall biogenesis/degradation</keyword>
<dbReference type="InterPro" id="IPR002901">
    <property type="entry name" value="MGlyc_endo_b_GlcNAc-like_dom"/>
</dbReference>
<dbReference type="PANTHER" id="PTHR30417:SF1">
    <property type="entry name" value="N-ACETYLMURAMOYL-L-ALANINE AMIDASE AMID"/>
    <property type="match status" value="1"/>
</dbReference>
<dbReference type="InterPro" id="IPR036365">
    <property type="entry name" value="PGBD-like_sf"/>
</dbReference>
<dbReference type="SMART" id="SM00644">
    <property type="entry name" value="Ami_2"/>
    <property type="match status" value="1"/>
</dbReference>
<dbReference type="SUPFAM" id="SSF47090">
    <property type="entry name" value="PGBD-like"/>
    <property type="match status" value="1"/>
</dbReference>
<dbReference type="InterPro" id="IPR002502">
    <property type="entry name" value="Amidase_domain"/>
</dbReference>
<comment type="caution">
    <text evidence="7">The sequence shown here is derived from an EMBL/GenBank/DDBJ whole genome shotgun (WGS) entry which is preliminary data.</text>
</comment>
<protein>
    <recommendedName>
        <fullName evidence="3">N-acetylmuramoyl-L-alanine amidase</fullName>
        <ecNumber evidence="3">3.5.1.28</ecNumber>
    </recommendedName>
</protein>
<dbReference type="SUPFAM" id="SSF55846">
    <property type="entry name" value="N-acetylmuramoyl-L-alanine amidase-like"/>
    <property type="match status" value="1"/>
</dbReference>
<evidence type="ECO:0000313" key="7">
    <source>
        <dbReference type="EMBL" id="MZL78379.1"/>
    </source>
</evidence>
<dbReference type="InterPro" id="IPR051206">
    <property type="entry name" value="NAMLAA_amidase_2"/>
</dbReference>
<evidence type="ECO:0000313" key="8">
    <source>
        <dbReference type="Proteomes" id="UP000452293"/>
    </source>
</evidence>
<dbReference type="Pfam" id="PF01510">
    <property type="entry name" value="Amidase_2"/>
    <property type="match status" value="1"/>
</dbReference>
<comment type="catalytic activity">
    <reaction evidence="1">
        <text>Hydrolyzes the link between N-acetylmuramoyl residues and L-amino acid residues in certain cell-wall glycopeptides.</text>
        <dbReference type="EC" id="3.5.1.28"/>
    </reaction>
</comment>
<evidence type="ECO:0000256" key="2">
    <source>
        <dbReference type="ARBA" id="ARBA00007553"/>
    </source>
</evidence>